<evidence type="ECO:0000313" key="2">
    <source>
        <dbReference type="Proteomes" id="UP000397656"/>
    </source>
</evidence>
<dbReference type="InterPro" id="IPR051533">
    <property type="entry name" value="WaaL-like"/>
</dbReference>
<evidence type="ECO:0000313" key="1">
    <source>
        <dbReference type="EMBL" id="QOT79999.1"/>
    </source>
</evidence>
<organism evidence="1 2">
    <name type="scientific">Cupriavidus basilensis</name>
    <dbReference type="NCBI Taxonomy" id="68895"/>
    <lineage>
        <taxon>Bacteria</taxon>
        <taxon>Pseudomonadati</taxon>
        <taxon>Pseudomonadota</taxon>
        <taxon>Betaproteobacteria</taxon>
        <taxon>Burkholderiales</taxon>
        <taxon>Burkholderiaceae</taxon>
        <taxon>Cupriavidus</taxon>
    </lineage>
</organism>
<reference evidence="1 2" key="1">
    <citation type="submission" date="2020-10" db="EMBL/GenBank/DDBJ databases">
        <title>Complete genome sequence of Cupriavidus basilensis CCUG 49340T.</title>
        <authorList>
            <person name="Salva-Serra F."/>
            <person name="Donoso R.A."/>
            <person name="Cho K.H."/>
            <person name="Yoo J.A."/>
            <person name="Lee K."/>
            <person name="Yoon S.-H."/>
            <person name="Perez-Pantoja D."/>
            <person name="Moore E.R.B."/>
        </authorList>
    </citation>
    <scope>NUCLEOTIDE SEQUENCE [LARGE SCALE GENOMIC DNA]</scope>
    <source>
        <strain evidence="2">CCUG 49340</strain>
    </source>
</reference>
<protein>
    <recommendedName>
        <fullName evidence="3">O-antigen ligase family protein</fullName>
    </recommendedName>
</protein>
<gene>
    <name evidence="1" type="ORF">F7R26_021095</name>
</gene>
<name>A0A643FQH8_9BURK</name>
<sequence length="450" mass="49202">MLSPSLPYAKPAVPARRARVTVFGRIFITVFVIAVFEGAARKWVSDSLTMPLILLRDLMVVYALYHAVRYSGFTPARRTVRMLLWWSAIVCFWGLLQLVAGINSLPIFLIGVRFWLLYLWFAYAAAELLEPQDLEAIYKAALAMLLFMAPLALVQHFQPPESFLNRQIEGDPDTVFRVTADVVRTTGTFSFTLGYTLFLAIVSPFALEAVLGEQKPGLGGKLYSLAVIGSLFIASLVSGSRSAILLLPIVFGIALLASLRYGKGKRRRAAVSWGIVSILMSVVIVLFVSSAVDATLERFSSAAESESFGDRVESMFFGVNDVSAEQSLLGSGLGLGSNLANYFLQTGLLFVISETETGRVIGEMGLVGYLSILLKALIFINGMWRALRVARRTGNTFLILMWTIAIFGLTSWPVVGQLTANALGFVFAGITLAATRQASQRLYHPGIQSP</sequence>
<proteinExistence type="predicted"/>
<dbReference type="EMBL" id="CP062804">
    <property type="protein sequence ID" value="QOT79999.1"/>
    <property type="molecule type" value="Genomic_DNA"/>
</dbReference>
<dbReference type="PANTHER" id="PTHR37422:SF23">
    <property type="entry name" value="TEICHURONIC ACID BIOSYNTHESIS PROTEIN TUAE"/>
    <property type="match status" value="1"/>
</dbReference>
<dbReference type="Proteomes" id="UP000397656">
    <property type="component" value="Chromosome 2"/>
</dbReference>
<dbReference type="PANTHER" id="PTHR37422">
    <property type="entry name" value="TEICHURONIC ACID BIOSYNTHESIS PROTEIN TUAE"/>
    <property type="match status" value="1"/>
</dbReference>
<evidence type="ECO:0008006" key="3">
    <source>
        <dbReference type="Google" id="ProtNLM"/>
    </source>
</evidence>
<dbReference type="AlphaFoldDB" id="A0A643FQH8"/>
<accession>A0A643FQH8</accession>